<feature type="compositionally biased region" description="Basic and acidic residues" evidence="1">
    <location>
        <begin position="511"/>
        <end position="520"/>
    </location>
</feature>
<evidence type="ECO:0000313" key="2">
    <source>
        <dbReference type="EMBL" id="TGJ70662.1"/>
    </source>
</evidence>
<organism evidence="2 3">
    <name type="scientific">Orbilia oligospora</name>
    <name type="common">Nematode-trapping fungus</name>
    <name type="synonym">Arthrobotrys oligospora</name>
    <dbReference type="NCBI Taxonomy" id="2813651"/>
    <lineage>
        <taxon>Eukaryota</taxon>
        <taxon>Fungi</taxon>
        <taxon>Dikarya</taxon>
        <taxon>Ascomycota</taxon>
        <taxon>Pezizomycotina</taxon>
        <taxon>Orbiliomycetes</taxon>
        <taxon>Orbiliales</taxon>
        <taxon>Orbiliaceae</taxon>
        <taxon>Orbilia</taxon>
    </lineage>
</organism>
<reference evidence="2 3" key="1">
    <citation type="submission" date="2019-03" db="EMBL/GenBank/DDBJ databases">
        <title>Nematode-trapping fungi genome.</title>
        <authorList>
            <person name="Vidal-Diez De Ulzurrun G."/>
        </authorList>
    </citation>
    <scope>NUCLEOTIDE SEQUENCE [LARGE SCALE GENOMIC DNA]</scope>
    <source>
        <strain evidence="2 3">TWF154</strain>
    </source>
</reference>
<name>A0A7C8KKV7_ORBOL</name>
<comment type="caution">
    <text evidence="2">The sequence shown here is derived from an EMBL/GenBank/DDBJ whole genome shotgun (WGS) entry which is preliminary data.</text>
</comment>
<feature type="compositionally biased region" description="Basic and acidic residues" evidence="1">
    <location>
        <begin position="570"/>
        <end position="581"/>
    </location>
</feature>
<feature type="region of interest" description="Disordered" evidence="1">
    <location>
        <begin position="20"/>
        <end position="39"/>
    </location>
</feature>
<proteinExistence type="predicted"/>
<sequence length="594" mass="66635">MPPVTPSEIYALSRVVPYTQTSLKPRDSEPGDDDDDTSASKIEHDEFLKALSLLLVEWPADETAAVVMIRGLPHTTVLFAGSKPFSTCERNNFEMVQHFLGSPEVVKPASFLFLAMQNCHAWIMSRAARLGGVGNALGIAIDIAERDSMWTPDRDFMTTIPDRDFTMICVPDEETVWKYIVSRYGTKGLEKSSLRREIQLLFLNAPRLDSYRHLIEDYLRMAMLLSEALTNGLELWTTGAIAGLPLSNEDGGKCGIFLAKKEFGMSGAELEKVYEESEVLMCKVVDVVKDVGAYAKGAEDIMDFINANPEFRKSLRERETFFYEVPPNIPLIPAEIVGKPVDLINKFLRKSGRAAITDARIMKAFPNLPESRLGSTSQTVACNAHCGIHLILSAIRRGYSRRPSDKINISYGLSENSCYLCETYIEVLKRHLVGEELKKFLAPPEKTEARRQQHDEDPDDLSMLMSHLKGLTAQPGKTLRDWFSGVAQLGPGGKSSNSVPPRELELSEESTGQRDLEQEEKLENPGYSRGYREICGEWRFPKGTPGVVVREVEKVIEERLRYIYSATRASEKKSEDLKTPEDLPPTIMEARNNL</sequence>
<evidence type="ECO:0000256" key="1">
    <source>
        <dbReference type="SAM" id="MobiDB-lite"/>
    </source>
</evidence>
<gene>
    <name evidence="2" type="ORF">EYR41_002695</name>
</gene>
<feature type="region of interest" description="Disordered" evidence="1">
    <location>
        <begin position="490"/>
        <end position="520"/>
    </location>
</feature>
<dbReference type="Proteomes" id="UP000297595">
    <property type="component" value="Unassembled WGS sequence"/>
</dbReference>
<feature type="region of interest" description="Disordered" evidence="1">
    <location>
        <begin position="570"/>
        <end position="594"/>
    </location>
</feature>
<protein>
    <submittedName>
        <fullName evidence="2">Uncharacterized protein</fullName>
    </submittedName>
</protein>
<accession>A0A7C8KKV7</accession>
<dbReference type="EMBL" id="SOZJ01000002">
    <property type="protein sequence ID" value="TGJ70662.1"/>
    <property type="molecule type" value="Genomic_DNA"/>
</dbReference>
<evidence type="ECO:0000313" key="3">
    <source>
        <dbReference type="Proteomes" id="UP000297595"/>
    </source>
</evidence>
<dbReference type="AlphaFoldDB" id="A0A7C8KKV7"/>